<dbReference type="SUPFAM" id="SSF50331">
    <property type="entry name" value="MOP-like"/>
    <property type="match status" value="1"/>
</dbReference>
<dbReference type="eggNOG" id="COG3842">
    <property type="taxonomic scope" value="Bacteria"/>
</dbReference>
<dbReference type="InterPro" id="IPR013611">
    <property type="entry name" value="Transp-assoc_OB_typ2"/>
</dbReference>
<dbReference type="SMART" id="SM00382">
    <property type="entry name" value="AAA"/>
    <property type="match status" value="1"/>
</dbReference>
<dbReference type="InterPro" id="IPR017871">
    <property type="entry name" value="ABC_transporter-like_CS"/>
</dbReference>
<dbReference type="FunFam" id="3.40.50.300:FF:000425">
    <property type="entry name" value="Probable ABC transporter, ATP-binding subunit"/>
    <property type="match status" value="1"/>
</dbReference>
<dbReference type="GO" id="GO:0016887">
    <property type="term" value="F:ATP hydrolysis activity"/>
    <property type="evidence" value="ECO:0007669"/>
    <property type="project" value="InterPro"/>
</dbReference>
<dbReference type="Gene3D" id="3.40.50.300">
    <property type="entry name" value="P-loop containing nucleotide triphosphate hydrolases"/>
    <property type="match status" value="1"/>
</dbReference>
<dbReference type="GO" id="GO:0043190">
    <property type="term" value="C:ATP-binding cassette (ABC) transporter complex"/>
    <property type="evidence" value="ECO:0007669"/>
    <property type="project" value="InterPro"/>
</dbReference>
<dbReference type="HOGENOM" id="CLU_000604_1_1_0"/>
<keyword evidence="3" id="KW-0067">ATP-binding</keyword>
<dbReference type="InterPro" id="IPR027417">
    <property type="entry name" value="P-loop_NTPase"/>
</dbReference>
<organism evidence="5 6">
    <name type="scientific">Aminobacterium colombiense (strain DSM 12261 / ALA-1)</name>
    <dbReference type="NCBI Taxonomy" id="572547"/>
    <lineage>
        <taxon>Bacteria</taxon>
        <taxon>Thermotogati</taxon>
        <taxon>Synergistota</taxon>
        <taxon>Synergistia</taxon>
        <taxon>Synergistales</taxon>
        <taxon>Aminobacteriaceae</taxon>
        <taxon>Aminobacterium</taxon>
    </lineage>
</organism>
<dbReference type="GO" id="GO:0022857">
    <property type="term" value="F:transmembrane transporter activity"/>
    <property type="evidence" value="ECO:0007669"/>
    <property type="project" value="InterPro"/>
</dbReference>
<evidence type="ECO:0000256" key="2">
    <source>
        <dbReference type="ARBA" id="ARBA00022741"/>
    </source>
</evidence>
<feature type="domain" description="ABC transporter" evidence="4">
    <location>
        <begin position="3"/>
        <end position="233"/>
    </location>
</feature>
<dbReference type="EMBL" id="CP001997">
    <property type="protein sequence ID" value="ADE58002.1"/>
    <property type="molecule type" value="Genomic_DNA"/>
</dbReference>
<evidence type="ECO:0000256" key="3">
    <source>
        <dbReference type="ARBA" id="ARBA00022840"/>
    </source>
</evidence>
<dbReference type="Proteomes" id="UP000002366">
    <property type="component" value="Chromosome"/>
</dbReference>
<dbReference type="Pfam" id="PF00005">
    <property type="entry name" value="ABC_tran"/>
    <property type="match status" value="1"/>
</dbReference>
<proteinExistence type="predicted"/>
<keyword evidence="6" id="KW-1185">Reference proteome</keyword>
<protein>
    <submittedName>
        <fullName evidence="5">ABC transporter related protein</fullName>
    </submittedName>
</protein>
<reference evidence="5 6" key="1">
    <citation type="journal article" date="2010" name="Stand. Genomic Sci.">
        <title>Complete genome sequence of Aminobacterium colombiense type strain (ALA-1).</title>
        <authorList>
            <person name="Chertkov O."/>
            <person name="Sikorski J."/>
            <person name="Brambilla E."/>
            <person name="Lapidus A."/>
            <person name="Copeland A."/>
            <person name="Glavina Del Rio T."/>
            <person name="Nolan M."/>
            <person name="Lucas S."/>
            <person name="Tice H."/>
            <person name="Cheng J.F."/>
            <person name="Han C."/>
            <person name="Detter J.C."/>
            <person name="Bruce D."/>
            <person name="Tapia R."/>
            <person name="Goodwin L."/>
            <person name="Pitluck S."/>
            <person name="Liolios K."/>
            <person name="Ivanova N."/>
            <person name="Mavromatis K."/>
            <person name="Ovchinnikova G."/>
            <person name="Pati A."/>
            <person name="Chen A."/>
            <person name="Palaniappan K."/>
            <person name="Land M."/>
            <person name="Hauser L."/>
            <person name="Chang Y.J."/>
            <person name="Jeffries C.D."/>
            <person name="Spring S."/>
            <person name="Rohde M."/>
            <person name="Goker M."/>
            <person name="Bristow J."/>
            <person name="Eisen J.A."/>
            <person name="Markowitz V."/>
            <person name="Hugenholtz P."/>
            <person name="Kyrpides N.C."/>
            <person name="Klenk H.P."/>
        </authorList>
    </citation>
    <scope>NUCLEOTIDE SEQUENCE [LARGE SCALE GENOMIC DNA]</scope>
    <source>
        <strain evidence="6">DSM 12261 / ALA-1</strain>
    </source>
</reference>
<gene>
    <name evidence="5" type="ordered locus">Amico_1890</name>
</gene>
<sequence length="322" mass="36094">MYLQLKQLNKKFGHSYAVRDFSFDINEGELVSLLGPSGCGKTTTLRMIGGFLQPDEGSIILEGEDITHLPPEKRPTATVFQSYALFPHMTVLQNVIYGLKFKKIDRKKAMQMGDEMLAKVGLPDSASKSIDQLSGGEQQRVALARSLVTEPKVLLLDEPLSNLDAKLRIRMRREIRQLQKGIGITAIYVTHDQEEALALSDRIVVMEKGEIIQIDTPRNIYFHAQNSFVADFIGRSNIITLPGGTKIAVHPEDITFLQQPKMSDSYEGTILGHQFKGAMTTYFIDLEGQIIEADILSRNDGKWEVGEKVTITFNKENTMFLS</sequence>
<dbReference type="GO" id="GO:0005524">
    <property type="term" value="F:ATP binding"/>
    <property type="evidence" value="ECO:0007669"/>
    <property type="project" value="UniProtKB-KW"/>
</dbReference>
<dbReference type="SUPFAM" id="SSF52540">
    <property type="entry name" value="P-loop containing nucleoside triphosphate hydrolases"/>
    <property type="match status" value="1"/>
</dbReference>
<dbReference type="KEGG" id="aco:Amico_1890"/>
<dbReference type="PANTHER" id="PTHR42781:SF4">
    <property type="entry name" value="SPERMIDINE_PUTRESCINE IMPORT ATP-BINDING PROTEIN POTA"/>
    <property type="match status" value="1"/>
</dbReference>
<keyword evidence="2" id="KW-0547">Nucleotide-binding</keyword>
<dbReference type="InterPro" id="IPR003439">
    <property type="entry name" value="ABC_transporter-like_ATP-bd"/>
</dbReference>
<accession>D5EHH0</accession>
<evidence type="ECO:0000313" key="6">
    <source>
        <dbReference type="Proteomes" id="UP000002366"/>
    </source>
</evidence>
<name>D5EHH0_AMICL</name>
<dbReference type="OrthoDB" id="9802264at2"/>
<dbReference type="Pfam" id="PF08402">
    <property type="entry name" value="TOBE_2"/>
    <property type="match status" value="1"/>
</dbReference>
<dbReference type="InterPro" id="IPR008995">
    <property type="entry name" value="Mo/tungstate-bd_C_term_dom"/>
</dbReference>
<dbReference type="GO" id="GO:0015697">
    <property type="term" value="P:quaternary ammonium group transport"/>
    <property type="evidence" value="ECO:0007669"/>
    <property type="project" value="UniProtKB-ARBA"/>
</dbReference>
<dbReference type="InterPro" id="IPR003593">
    <property type="entry name" value="AAA+_ATPase"/>
</dbReference>
<evidence type="ECO:0000259" key="4">
    <source>
        <dbReference type="PROSITE" id="PS50893"/>
    </source>
</evidence>
<dbReference type="PROSITE" id="PS00211">
    <property type="entry name" value="ABC_TRANSPORTER_1"/>
    <property type="match status" value="1"/>
</dbReference>
<dbReference type="STRING" id="572547.Amico_1890"/>
<dbReference type="PROSITE" id="PS50893">
    <property type="entry name" value="ABC_TRANSPORTER_2"/>
    <property type="match status" value="1"/>
</dbReference>
<dbReference type="AlphaFoldDB" id="D5EHH0"/>
<dbReference type="InterPro" id="IPR050093">
    <property type="entry name" value="ABC_SmlMolc_Importer"/>
</dbReference>
<evidence type="ECO:0000313" key="5">
    <source>
        <dbReference type="EMBL" id="ADE58002.1"/>
    </source>
</evidence>
<dbReference type="RefSeq" id="WP_013049264.1">
    <property type="nucleotide sequence ID" value="NC_014011.1"/>
</dbReference>
<dbReference type="PANTHER" id="PTHR42781">
    <property type="entry name" value="SPERMIDINE/PUTRESCINE IMPORT ATP-BINDING PROTEIN POTA"/>
    <property type="match status" value="1"/>
</dbReference>
<evidence type="ECO:0000256" key="1">
    <source>
        <dbReference type="ARBA" id="ARBA00022448"/>
    </source>
</evidence>
<keyword evidence="1" id="KW-0813">Transport</keyword>